<name>A0ABR2PC95_9ROSI</name>
<keyword evidence="2" id="KW-1185">Reference proteome</keyword>
<organism evidence="1 2">
    <name type="scientific">Hibiscus sabdariffa</name>
    <name type="common">roselle</name>
    <dbReference type="NCBI Taxonomy" id="183260"/>
    <lineage>
        <taxon>Eukaryota</taxon>
        <taxon>Viridiplantae</taxon>
        <taxon>Streptophyta</taxon>
        <taxon>Embryophyta</taxon>
        <taxon>Tracheophyta</taxon>
        <taxon>Spermatophyta</taxon>
        <taxon>Magnoliopsida</taxon>
        <taxon>eudicotyledons</taxon>
        <taxon>Gunneridae</taxon>
        <taxon>Pentapetalae</taxon>
        <taxon>rosids</taxon>
        <taxon>malvids</taxon>
        <taxon>Malvales</taxon>
        <taxon>Malvaceae</taxon>
        <taxon>Malvoideae</taxon>
        <taxon>Hibiscus</taxon>
    </lineage>
</organism>
<dbReference type="Proteomes" id="UP001396334">
    <property type="component" value="Unassembled WGS sequence"/>
</dbReference>
<sequence>MAEMLNACQGAENKILHYMEMYGAASTLRGVKFRTWYYGFEGGCNTCKAETSFIFGNLKVKGLVASNTDWFFQCKCKWWLA</sequence>
<comment type="caution">
    <text evidence="1">The sequence shown here is derived from an EMBL/GenBank/DDBJ whole genome shotgun (WGS) entry which is preliminary data.</text>
</comment>
<evidence type="ECO:0000313" key="2">
    <source>
        <dbReference type="Proteomes" id="UP001396334"/>
    </source>
</evidence>
<gene>
    <name evidence="1" type="ORF">V6N11_082347</name>
</gene>
<reference evidence="1 2" key="1">
    <citation type="journal article" date="2024" name="G3 (Bethesda)">
        <title>Genome assembly of Hibiscus sabdariffa L. provides insights into metabolisms of medicinal natural products.</title>
        <authorList>
            <person name="Kim T."/>
        </authorList>
    </citation>
    <scope>NUCLEOTIDE SEQUENCE [LARGE SCALE GENOMIC DNA]</scope>
    <source>
        <strain evidence="1">TK-2024</strain>
        <tissue evidence="1">Old leaves</tissue>
    </source>
</reference>
<evidence type="ECO:0000313" key="1">
    <source>
        <dbReference type="EMBL" id="KAK8986062.1"/>
    </source>
</evidence>
<protein>
    <submittedName>
        <fullName evidence="1">Uncharacterized protein</fullName>
    </submittedName>
</protein>
<dbReference type="EMBL" id="JBBPBN010000065">
    <property type="protein sequence ID" value="KAK8986062.1"/>
    <property type="molecule type" value="Genomic_DNA"/>
</dbReference>
<proteinExistence type="predicted"/>
<accession>A0ABR2PC95</accession>